<dbReference type="PROSITE" id="PS51371">
    <property type="entry name" value="CBS"/>
    <property type="match status" value="2"/>
</dbReference>
<name>A0A1H9VZ02_9BACI</name>
<feature type="domain" description="CBS" evidence="3">
    <location>
        <begin position="97"/>
        <end position="153"/>
    </location>
</feature>
<proteinExistence type="predicted"/>
<feature type="domain" description="CBS" evidence="3">
    <location>
        <begin position="7"/>
        <end position="65"/>
    </location>
</feature>
<evidence type="ECO:0000256" key="2">
    <source>
        <dbReference type="PROSITE-ProRule" id="PRU00703"/>
    </source>
</evidence>
<gene>
    <name evidence="4" type="ORF">SAMN05518684_11372</name>
</gene>
<dbReference type="PANTHER" id="PTHR43080:SF2">
    <property type="entry name" value="CBS DOMAIN-CONTAINING PROTEIN"/>
    <property type="match status" value="1"/>
</dbReference>
<dbReference type="PANTHER" id="PTHR43080">
    <property type="entry name" value="CBS DOMAIN-CONTAINING PROTEIN CBSX3, MITOCHONDRIAL"/>
    <property type="match status" value="1"/>
</dbReference>
<protein>
    <submittedName>
        <fullName evidence="4">CBS domain-containing protein</fullName>
    </submittedName>
</protein>
<dbReference type="SUPFAM" id="SSF54631">
    <property type="entry name" value="CBS-domain pair"/>
    <property type="match status" value="1"/>
</dbReference>
<organism evidence="4 5">
    <name type="scientific">Salipaludibacillus aurantiacus</name>
    <dbReference type="NCBI Taxonomy" id="1601833"/>
    <lineage>
        <taxon>Bacteria</taxon>
        <taxon>Bacillati</taxon>
        <taxon>Bacillota</taxon>
        <taxon>Bacilli</taxon>
        <taxon>Bacillales</taxon>
        <taxon>Bacillaceae</taxon>
    </lineage>
</organism>
<dbReference type="EMBL" id="FOGT01000013">
    <property type="protein sequence ID" value="SES26774.1"/>
    <property type="molecule type" value="Genomic_DNA"/>
</dbReference>
<dbReference type="InterPro" id="IPR051257">
    <property type="entry name" value="Diverse_CBS-Domain"/>
</dbReference>
<reference evidence="5" key="1">
    <citation type="submission" date="2016-10" db="EMBL/GenBank/DDBJ databases">
        <authorList>
            <person name="Varghese N."/>
            <person name="Submissions S."/>
        </authorList>
    </citation>
    <scope>NUCLEOTIDE SEQUENCE [LARGE SCALE GENOMIC DNA]</scope>
    <source>
        <strain evidence="5">S9</strain>
    </source>
</reference>
<evidence type="ECO:0000313" key="4">
    <source>
        <dbReference type="EMBL" id="SES26774.1"/>
    </source>
</evidence>
<dbReference type="Gene3D" id="3.10.580.10">
    <property type="entry name" value="CBS-domain"/>
    <property type="match status" value="1"/>
</dbReference>
<dbReference type="InterPro" id="IPR000644">
    <property type="entry name" value="CBS_dom"/>
</dbReference>
<dbReference type="AlphaFoldDB" id="A0A1H9VZ02"/>
<dbReference type="SMART" id="SM00116">
    <property type="entry name" value="CBS"/>
    <property type="match status" value="2"/>
</dbReference>
<accession>A0A1H9VZ02</accession>
<sequence length="153" mass="17070">MYAKDIMTEDVIAVDVDSTVEQCAKLLYENNLSGVPVIDVNDQLVGIVTEGDLIKRASHIKSPAVLELLGGLIYLDNPNKFMDELKRAMSERVGDMMTKHVITIKPDDTIERTATIMVEKKIKRLPVVRSDGKLAGIVSRRDIMNHLYSTAEN</sequence>
<dbReference type="OrthoDB" id="9790355at2"/>
<dbReference type="CDD" id="cd04586">
    <property type="entry name" value="CBS_pair_BON_assoc"/>
    <property type="match status" value="1"/>
</dbReference>
<keyword evidence="1 2" id="KW-0129">CBS domain</keyword>
<dbReference type="STRING" id="1601833.SAMN05518684_11372"/>
<dbReference type="Proteomes" id="UP000198571">
    <property type="component" value="Unassembled WGS sequence"/>
</dbReference>
<dbReference type="InterPro" id="IPR046342">
    <property type="entry name" value="CBS_dom_sf"/>
</dbReference>
<dbReference type="Pfam" id="PF00571">
    <property type="entry name" value="CBS"/>
    <property type="match status" value="2"/>
</dbReference>
<evidence type="ECO:0000259" key="3">
    <source>
        <dbReference type="PROSITE" id="PS51371"/>
    </source>
</evidence>
<keyword evidence="5" id="KW-1185">Reference proteome</keyword>
<evidence type="ECO:0000256" key="1">
    <source>
        <dbReference type="ARBA" id="ARBA00023122"/>
    </source>
</evidence>
<evidence type="ECO:0000313" key="5">
    <source>
        <dbReference type="Proteomes" id="UP000198571"/>
    </source>
</evidence>
<dbReference type="RefSeq" id="WP_093054029.1">
    <property type="nucleotide sequence ID" value="NZ_FOGT01000013.1"/>
</dbReference>